<evidence type="ECO:0000256" key="2">
    <source>
        <dbReference type="ARBA" id="ARBA00010877"/>
    </source>
</evidence>
<feature type="coiled-coil region" evidence="8">
    <location>
        <begin position="352"/>
        <end position="433"/>
    </location>
</feature>
<keyword evidence="4" id="KW-0999">Mitochondrion inner membrane</keyword>
<gene>
    <name evidence="10" type="ORF">Syun_004130</name>
</gene>
<reference evidence="10 11" key="1">
    <citation type="submission" date="2024-01" db="EMBL/GenBank/DDBJ databases">
        <title>Genome assemblies of Stephania.</title>
        <authorList>
            <person name="Yang L."/>
        </authorList>
    </citation>
    <scope>NUCLEOTIDE SEQUENCE [LARGE SCALE GENOMIC DNA]</scope>
    <source>
        <strain evidence="10">YNDBR</strain>
        <tissue evidence="10">Leaf</tissue>
    </source>
</reference>
<dbReference type="EMBL" id="JBBNAF010000002">
    <property type="protein sequence ID" value="KAK9163228.1"/>
    <property type="molecule type" value="Genomic_DNA"/>
</dbReference>
<keyword evidence="11" id="KW-1185">Reference proteome</keyword>
<evidence type="ECO:0008006" key="12">
    <source>
        <dbReference type="Google" id="ProtNLM"/>
    </source>
</evidence>
<organism evidence="10 11">
    <name type="scientific">Stephania yunnanensis</name>
    <dbReference type="NCBI Taxonomy" id="152371"/>
    <lineage>
        <taxon>Eukaryota</taxon>
        <taxon>Viridiplantae</taxon>
        <taxon>Streptophyta</taxon>
        <taxon>Embryophyta</taxon>
        <taxon>Tracheophyta</taxon>
        <taxon>Spermatophyta</taxon>
        <taxon>Magnoliopsida</taxon>
        <taxon>Ranunculales</taxon>
        <taxon>Menispermaceae</taxon>
        <taxon>Menispermoideae</taxon>
        <taxon>Cissampelideae</taxon>
        <taxon>Stephania</taxon>
    </lineage>
</organism>
<dbReference type="PANTHER" id="PTHR15415:SF7">
    <property type="entry name" value="MICOS COMPLEX SUBUNIT MIC60"/>
    <property type="match status" value="1"/>
</dbReference>
<feature type="region of interest" description="Disordered" evidence="9">
    <location>
        <begin position="29"/>
        <end position="54"/>
    </location>
</feature>
<proteinExistence type="inferred from homology"/>
<sequence length="653" mass="71795">MMRRCILEFSSGRFFARRFTTQTPNFLLPRRGFSSSSRPNAPKKLSDNNTKPPDEYRSGFPKFVVATVAVGAAVMAAYQTGLIGKRPYVEKEELPLEPIDFNKGSEVQKDVEKLEENKGVVFDRQEPGRWSGGDDGDEKIGNYVSLHSEDSIEKTGESQVQDGFNATSGNLNVTSEDDKIHVTRQELPGFAGGYGKADDQTSPSESPAEGNRGLQNAATSVEQSEELNKTFVSQENKTEGMTEIEPEAIPPSQQADFEEAPEVPLSSHVESSASFLDEYFLQQKDQASFGNSVREEVANATSVLKGTKNLVDGGEELKDAYISKDGKLVLDFLEAIHKAEKRQAELDACISSEEKRMLKEKYEKELKDARATQLMYAEEAALLDKELTKERGKAAAAIKSIKEKAEENLQTELQRKEEEVELQLKKIQELARAELAAAIASEKAAHIEKMEEANLHINALCIAFYALSEEARQSEFVHKLTLGALALEDVLPKGLPIQAEVTSLKAYLDEVGRDSLVDLVLSTLPKETLECGTSTKAQLNKKAKSQKGLLRHYSLIPPNGGGMLAHGLAYVASLLKMREDDQSGNGIESLISRVEKYLAEGRLAEAADVLEAGVRGTQAEKIISGWVKQARNRAVTEQALSLLQSYATSISLR</sequence>
<comment type="caution">
    <text evidence="10">The sequence shown here is derived from an EMBL/GenBank/DDBJ whole genome shotgun (WGS) entry which is preliminary data.</text>
</comment>
<keyword evidence="7" id="KW-0472">Membrane</keyword>
<dbReference type="GO" id="GO:0061617">
    <property type="term" value="C:MICOS complex"/>
    <property type="evidence" value="ECO:0007669"/>
    <property type="project" value="TreeGrafter"/>
</dbReference>
<dbReference type="GO" id="GO:0042407">
    <property type="term" value="P:cristae formation"/>
    <property type="evidence" value="ECO:0007669"/>
    <property type="project" value="TreeGrafter"/>
</dbReference>
<evidence type="ECO:0000256" key="6">
    <source>
        <dbReference type="ARBA" id="ARBA00023128"/>
    </source>
</evidence>
<keyword evidence="3" id="KW-0812">Transmembrane</keyword>
<keyword evidence="5" id="KW-1133">Transmembrane helix</keyword>
<keyword evidence="6" id="KW-0496">Mitochondrion</keyword>
<evidence type="ECO:0000256" key="4">
    <source>
        <dbReference type="ARBA" id="ARBA00022792"/>
    </source>
</evidence>
<accession>A0AAP0L2G1</accession>
<comment type="subcellular location">
    <subcellularLocation>
        <location evidence="1">Mitochondrion inner membrane</location>
    </subcellularLocation>
</comment>
<feature type="compositionally biased region" description="Polar residues" evidence="9">
    <location>
        <begin position="213"/>
        <end position="222"/>
    </location>
</feature>
<evidence type="ECO:0000256" key="8">
    <source>
        <dbReference type="SAM" id="Coils"/>
    </source>
</evidence>
<evidence type="ECO:0000256" key="7">
    <source>
        <dbReference type="ARBA" id="ARBA00023136"/>
    </source>
</evidence>
<protein>
    <recommendedName>
        <fullName evidence="12">MICOS complex subunit MIC60</fullName>
    </recommendedName>
</protein>
<keyword evidence="8" id="KW-0175">Coiled coil</keyword>
<evidence type="ECO:0000256" key="1">
    <source>
        <dbReference type="ARBA" id="ARBA00004273"/>
    </source>
</evidence>
<dbReference type="Proteomes" id="UP001420932">
    <property type="component" value="Unassembled WGS sequence"/>
</dbReference>
<dbReference type="Pfam" id="PF09731">
    <property type="entry name" value="Mitofilin"/>
    <property type="match status" value="1"/>
</dbReference>
<evidence type="ECO:0000313" key="11">
    <source>
        <dbReference type="Proteomes" id="UP001420932"/>
    </source>
</evidence>
<dbReference type="AlphaFoldDB" id="A0AAP0L2G1"/>
<evidence type="ECO:0000256" key="5">
    <source>
        <dbReference type="ARBA" id="ARBA00022989"/>
    </source>
</evidence>
<evidence type="ECO:0000256" key="9">
    <source>
        <dbReference type="SAM" id="MobiDB-lite"/>
    </source>
</evidence>
<comment type="similarity">
    <text evidence="2">Belongs to the MICOS complex subunit Mic60 family.</text>
</comment>
<name>A0AAP0L2G1_9MAGN</name>
<dbReference type="PANTHER" id="PTHR15415">
    <property type="entry name" value="MITOFILIN"/>
    <property type="match status" value="1"/>
</dbReference>
<evidence type="ECO:0000313" key="10">
    <source>
        <dbReference type="EMBL" id="KAK9163228.1"/>
    </source>
</evidence>
<feature type="region of interest" description="Disordered" evidence="9">
    <location>
        <begin position="184"/>
        <end position="268"/>
    </location>
</feature>
<evidence type="ECO:0000256" key="3">
    <source>
        <dbReference type="ARBA" id="ARBA00022692"/>
    </source>
</evidence>
<dbReference type="InterPro" id="IPR019133">
    <property type="entry name" value="MIC60"/>
</dbReference>